<feature type="transmembrane region" description="Helical" evidence="7">
    <location>
        <begin position="21"/>
        <end position="44"/>
    </location>
</feature>
<feature type="transmembrane region" description="Helical" evidence="7">
    <location>
        <begin position="89"/>
        <end position="104"/>
    </location>
</feature>
<accession>A0A1S7DQ41</accession>
<evidence type="ECO:0000256" key="7">
    <source>
        <dbReference type="SAM" id="Phobius"/>
    </source>
</evidence>
<feature type="transmembrane region" description="Helical" evidence="7">
    <location>
        <begin position="301"/>
        <end position="320"/>
    </location>
</feature>
<feature type="transmembrane region" description="Helical" evidence="7">
    <location>
        <begin position="149"/>
        <end position="169"/>
    </location>
</feature>
<dbReference type="Pfam" id="PF05090">
    <property type="entry name" value="HTTM"/>
    <property type="match status" value="1"/>
</dbReference>
<protein>
    <recommendedName>
        <fullName evidence="8">HTTM-like domain-containing protein</fullName>
    </recommendedName>
</protein>
<evidence type="ECO:0000256" key="3">
    <source>
        <dbReference type="ARBA" id="ARBA00022989"/>
    </source>
</evidence>
<dbReference type="GO" id="GO:0019842">
    <property type="term" value="F:vitamin binding"/>
    <property type="evidence" value="ECO:0007669"/>
    <property type="project" value="TreeGrafter"/>
</dbReference>
<gene>
    <name evidence="9" type="ORF">AB406_0177</name>
</gene>
<keyword evidence="6" id="KW-0456">Lyase</keyword>
<feature type="domain" description="HTTM-like" evidence="8">
    <location>
        <begin position="12"/>
        <end position="271"/>
    </location>
</feature>
<evidence type="ECO:0000256" key="6">
    <source>
        <dbReference type="ARBA" id="ARBA00023239"/>
    </source>
</evidence>
<dbReference type="AlphaFoldDB" id="A0A1S7DQ41"/>
<feature type="transmembrane region" description="Helical" evidence="7">
    <location>
        <begin position="206"/>
        <end position="228"/>
    </location>
</feature>
<keyword evidence="2 7" id="KW-0812">Transmembrane</keyword>
<dbReference type="GO" id="GO:0008488">
    <property type="term" value="F:gamma-glutamyl carboxylase activity"/>
    <property type="evidence" value="ECO:0007669"/>
    <property type="project" value="InterPro"/>
</dbReference>
<evidence type="ECO:0000313" key="10">
    <source>
        <dbReference type="Proteomes" id="UP000189883"/>
    </source>
</evidence>
<keyword evidence="4 7" id="KW-0472">Membrane</keyword>
<dbReference type="PANTHER" id="PTHR12639">
    <property type="entry name" value="VITAMIN K-DEPENDENT GAMMA-CARBOXYLASE"/>
    <property type="match status" value="1"/>
</dbReference>
<dbReference type="Proteomes" id="UP000189883">
    <property type="component" value="Chromosome"/>
</dbReference>
<dbReference type="Pfam" id="PF22777">
    <property type="entry name" value="VKGC_lumenal_dom"/>
    <property type="match status" value="1"/>
</dbReference>
<dbReference type="SMART" id="SM00752">
    <property type="entry name" value="HTTM"/>
    <property type="match status" value="1"/>
</dbReference>
<keyword evidence="3 7" id="KW-1133">Transmembrane helix</keyword>
<name>A0A1S7DQ41_RIEAN</name>
<dbReference type="GO" id="GO:0012505">
    <property type="term" value="C:endomembrane system"/>
    <property type="evidence" value="ECO:0007669"/>
    <property type="project" value="UniProtKB-SubCell"/>
</dbReference>
<keyword evidence="5" id="KW-1015">Disulfide bond</keyword>
<dbReference type="InterPro" id="IPR053935">
    <property type="entry name" value="VKGC_lumenal_dom"/>
</dbReference>
<evidence type="ECO:0000256" key="2">
    <source>
        <dbReference type="ARBA" id="ARBA00022692"/>
    </source>
</evidence>
<dbReference type="RefSeq" id="WP_014937183.1">
    <property type="nucleotide sequence ID" value="NZ_CP011859.1"/>
</dbReference>
<comment type="subcellular location">
    <subcellularLocation>
        <location evidence="1">Endomembrane system</location>
        <topology evidence="1">Multi-pass membrane protein</topology>
    </subcellularLocation>
</comment>
<evidence type="ECO:0000256" key="1">
    <source>
        <dbReference type="ARBA" id="ARBA00004127"/>
    </source>
</evidence>
<feature type="transmembrane region" description="Helical" evidence="7">
    <location>
        <begin position="116"/>
        <end position="137"/>
    </location>
</feature>
<sequence length="457" mass="54653">MEIKDWKYQYFKKPVSSAILGTYRLFFGLLMLVSIARFFLYGWIERLYIEPRFFFSYYGFQWVKPLGNYTYALFLFAGLMAFLVMVGRYYRMAIVGFFLSFTYIELMDKTNYLNHYYFISILSFLLIFLPMNVAFSADAEANPKKKREFVPVWTINAIKFLVGLVYFYAGVCKLNSDWLLEAMPLKLWLASKFHLPLIGGFMDKTITAYLFSWAGALYDLSIPFLLLYRKTRGWAFGSVVVFHTLTWWLFPIGIFPFVMMFGATIYFSSEWHQKFWYRLYSCFKWDFKAYFNGKVYQYAPYFKKPICGILVLFFTVQVLLPWRYLLYPGELFWTEEGFRFSWRVMLMEKGGYAEFKVYNPKTKEYYRVENSDFLTPTQEKQMAFQPDFILEYAHFLKDYFEREKGVKNAKVYAEVYVALNGRRSQLYINPNVDLTNEEESFLPKKWLLPFNDVIKGL</sequence>
<evidence type="ECO:0000313" key="9">
    <source>
        <dbReference type="EMBL" id="AQY21141.1"/>
    </source>
</evidence>
<evidence type="ECO:0000256" key="5">
    <source>
        <dbReference type="ARBA" id="ARBA00023157"/>
    </source>
</evidence>
<dbReference type="InterPro" id="IPR007782">
    <property type="entry name" value="VKG_COase"/>
</dbReference>
<feature type="transmembrane region" description="Helical" evidence="7">
    <location>
        <begin position="240"/>
        <end position="267"/>
    </location>
</feature>
<dbReference type="InterPro" id="IPR053934">
    <property type="entry name" value="HTTM_dom"/>
</dbReference>
<proteinExistence type="predicted"/>
<dbReference type="InterPro" id="IPR011020">
    <property type="entry name" value="HTTM-like"/>
</dbReference>
<evidence type="ECO:0000256" key="4">
    <source>
        <dbReference type="ARBA" id="ARBA00023136"/>
    </source>
</evidence>
<dbReference type="EMBL" id="CP011859">
    <property type="protein sequence ID" value="AQY21141.1"/>
    <property type="molecule type" value="Genomic_DNA"/>
</dbReference>
<feature type="transmembrane region" description="Helical" evidence="7">
    <location>
        <begin position="66"/>
        <end position="84"/>
    </location>
</feature>
<dbReference type="PANTHER" id="PTHR12639:SF7">
    <property type="entry name" value="HTTM DOMAIN-CONTAINING PROTEIN"/>
    <property type="match status" value="1"/>
</dbReference>
<organism evidence="9 10">
    <name type="scientific">Riemerella anatipestifer</name>
    <name type="common">Moraxella anatipestifer</name>
    <dbReference type="NCBI Taxonomy" id="34085"/>
    <lineage>
        <taxon>Bacteria</taxon>
        <taxon>Pseudomonadati</taxon>
        <taxon>Bacteroidota</taxon>
        <taxon>Flavobacteriia</taxon>
        <taxon>Flavobacteriales</taxon>
        <taxon>Weeksellaceae</taxon>
        <taxon>Riemerella</taxon>
    </lineage>
</organism>
<reference evidence="9 10" key="1">
    <citation type="submission" date="2015-06" db="EMBL/GenBank/DDBJ databases">
        <title>R. anatipestifer strain HXb2 is the most virulent strain so far, and the genome sequence would help us uncover the pathogenesis.</title>
        <authorList>
            <person name="Hu Q."/>
            <person name="Qi J."/>
            <person name="Bo H."/>
            <person name="Liu G."/>
            <person name="Tao M."/>
            <person name="Ding Y."/>
            <person name="Xue Y."/>
        </authorList>
    </citation>
    <scope>NUCLEOTIDE SEQUENCE [LARGE SCALE GENOMIC DNA]</scope>
    <source>
        <strain evidence="9 10">HXb2</strain>
    </source>
</reference>
<evidence type="ECO:0000259" key="8">
    <source>
        <dbReference type="SMART" id="SM00752"/>
    </source>
</evidence>